<dbReference type="InterPro" id="IPR015889">
    <property type="entry name" value="Intradiol_dOase_core"/>
</dbReference>
<dbReference type="PANTHER" id="PTHR34315">
    <property type="match status" value="1"/>
</dbReference>
<dbReference type="Pfam" id="PF00775">
    <property type="entry name" value="Dioxygenase_C"/>
    <property type="match status" value="1"/>
</dbReference>
<feature type="region of interest" description="Disordered" evidence="1">
    <location>
        <begin position="132"/>
        <end position="175"/>
    </location>
</feature>
<evidence type="ECO:0000313" key="3">
    <source>
        <dbReference type="EMBL" id="XDQ03165.1"/>
    </source>
</evidence>
<feature type="domain" description="Intradiol ring-cleavage dioxygenases" evidence="2">
    <location>
        <begin position="72"/>
        <end position="129"/>
    </location>
</feature>
<keyword evidence="3" id="KW-0223">Dioxygenase</keyword>
<accession>A0AB39MAG2</accession>
<dbReference type="InterPro" id="IPR006311">
    <property type="entry name" value="TAT_signal"/>
</dbReference>
<keyword evidence="3" id="KW-0560">Oxidoreductase</keyword>
<dbReference type="RefSeq" id="WP_369189126.1">
    <property type="nucleotide sequence ID" value="NZ_CP163431.1"/>
</dbReference>
<organism evidence="3">
    <name type="scientific">Streptomyces sp. R08</name>
    <dbReference type="NCBI Taxonomy" id="3238624"/>
    <lineage>
        <taxon>Bacteria</taxon>
        <taxon>Bacillati</taxon>
        <taxon>Actinomycetota</taxon>
        <taxon>Actinomycetes</taxon>
        <taxon>Kitasatosporales</taxon>
        <taxon>Streptomycetaceae</taxon>
        <taxon>Streptomyces</taxon>
    </lineage>
</organism>
<dbReference type="Gene3D" id="2.60.130.10">
    <property type="entry name" value="Aromatic compound dioxygenase"/>
    <property type="match status" value="1"/>
</dbReference>
<reference evidence="3" key="1">
    <citation type="submission" date="2024-07" db="EMBL/GenBank/DDBJ databases">
        <authorList>
            <person name="Yu S.T."/>
        </authorList>
    </citation>
    <scope>NUCLEOTIDE SEQUENCE</scope>
    <source>
        <strain evidence="3">R08</strain>
    </source>
</reference>
<dbReference type="PROSITE" id="PS51318">
    <property type="entry name" value="TAT"/>
    <property type="match status" value="1"/>
</dbReference>
<dbReference type="SUPFAM" id="SSF49482">
    <property type="entry name" value="Aromatic compound dioxygenase"/>
    <property type="match status" value="1"/>
</dbReference>
<name>A0AB39MAG2_9ACTN</name>
<feature type="compositionally biased region" description="Low complexity" evidence="1">
    <location>
        <begin position="311"/>
        <end position="324"/>
    </location>
</feature>
<protein>
    <submittedName>
        <fullName evidence="3">Intradiol ring-cleavage dioxygenase</fullName>
    </submittedName>
</protein>
<dbReference type="GO" id="GO:0016702">
    <property type="term" value="F:oxidoreductase activity, acting on single donors with incorporation of molecular oxygen, incorporation of two atoms of oxygen"/>
    <property type="evidence" value="ECO:0007669"/>
    <property type="project" value="InterPro"/>
</dbReference>
<feature type="compositionally biased region" description="Basic and acidic residues" evidence="1">
    <location>
        <begin position="165"/>
        <end position="175"/>
    </location>
</feature>
<feature type="region of interest" description="Disordered" evidence="1">
    <location>
        <begin position="290"/>
        <end position="324"/>
    </location>
</feature>
<evidence type="ECO:0000259" key="2">
    <source>
        <dbReference type="Pfam" id="PF00775"/>
    </source>
</evidence>
<feature type="compositionally biased region" description="Gly residues" evidence="1">
    <location>
        <begin position="301"/>
        <end position="310"/>
    </location>
</feature>
<dbReference type="AlphaFoldDB" id="A0AB39MAG2"/>
<dbReference type="InterPro" id="IPR000627">
    <property type="entry name" value="Intradiol_dOase_C"/>
</dbReference>
<dbReference type="GO" id="GO:0008199">
    <property type="term" value="F:ferric iron binding"/>
    <property type="evidence" value="ECO:0007669"/>
    <property type="project" value="InterPro"/>
</dbReference>
<proteinExistence type="predicted"/>
<evidence type="ECO:0000256" key="1">
    <source>
        <dbReference type="SAM" id="MobiDB-lite"/>
    </source>
</evidence>
<dbReference type="PANTHER" id="PTHR34315:SF1">
    <property type="entry name" value="INTRADIOL RING-CLEAVAGE DIOXYGENASES DOMAIN-CONTAINING PROTEIN-RELATED"/>
    <property type="match status" value="1"/>
</dbReference>
<feature type="compositionally biased region" description="Gly residues" evidence="1">
    <location>
        <begin position="152"/>
        <end position="163"/>
    </location>
</feature>
<dbReference type="CDD" id="cd03457">
    <property type="entry name" value="intradiol_dioxygenase_like"/>
    <property type="match status" value="1"/>
</dbReference>
<sequence>MTDSRVPPMDSELPEDKGKLTRRTVLVAGGAAVTAVGVGGVLSANASAQEAGTAAASPTADTCYQLTSELVEGPYYIDADKLRRDVTEDQEGIPLALDLTVIDADTCRPLRNAAVDIWHCNATGVYSGYEAGGGGGPAPTGPPPSGTPTGTPTGGPPGGGGGHQEPTDDDRFLRGTWHTDRHGHVTFRTVFPGWYQGRCVHIHVKVHVDGTWTDAGYEGGHTCHTGQLFFDEKSVLATSVLEPYVSNTTTRTTLTEDGIYPQNGHEGGLLYLQYDRRRIGRGVRARLTLGVAPDETHDGSDGGGPGGPGGPTTSPSTSPSPSAA</sequence>
<dbReference type="EMBL" id="CP163431">
    <property type="protein sequence ID" value="XDQ03165.1"/>
    <property type="molecule type" value="Genomic_DNA"/>
</dbReference>
<gene>
    <name evidence="3" type="ORF">AB5J58_24770</name>
</gene>